<gene>
    <name evidence="9" type="ORF">ONB1V03_LOCUS16648</name>
</gene>
<dbReference type="GO" id="GO:0004340">
    <property type="term" value="F:glucokinase activity"/>
    <property type="evidence" value="ECO:0007669"/>
    <property type="project" value="TreeGrafter"/>
</dbReference>
<dbReference type="EC" id="2.7.1.-" evidence="7"/>
<comment type="similarity">
    <text evidence="7">Belongs to the hexokinase family.</text>
</comment>
<keyword evidence="7" id="KW-0067">ATP-binding</keyword>
<dbReference type="AlphaFoldDB" id="A0A7R9QVL6"/>
<dbReference type="GO" id="GO:0006096">
    <property type="term" value="P:glycolytic process"/>
    <property type="evidence" value="ECO:0007669"/>
    <property type="project" value="UniProtKB-KW"/>
</dbReference>
<sequence>MRYRAEVEEIIKPLTLSNEQLGEIEALLLKSFNDGLRKDTNPVAPVKMFPTFVRDVPDGKEKYVAEGKYMALDLGGTNFRVLLLELNADQIHLDSEVYAVPESIMHGTGDQVCGLMKL</sequence>
<dbReference type="PANTHER" id="PTHR19443:SF16">
    <property type="entry name" value="HEXOKINASE TYPE 1-RELATED"/>
    <property type="match status" value="1"/>
</dbReference>
<keyword evidence="7" id="KW-0547">Nucleotide-binding</keyword>
<dbReference type="GO" id="GO:0008865">
    <property type="term" value="F:fructokinase activity"/>
    <property type="evidence" value="ECO:0007669"/>
    <property type="project" value="TreeGrafter"/>
</dbReference>
<dbReference type="EMBL" id="OC933983">
    <property type="protein sequence ID" value="CAD7660078.1"/>
    <property type="molecule type" value="Genomic_DNA"/>
</dbReference>
<dbReference type="InterPro" id="IPR022672">
    <property type="entry name" value="Hexokinase_N"/>
</dbReference>
<evidence type="ECO:0000256" key="7">
    <source>
        <dbReference type="RuleBase" id="RU362007"/>
    </source>
</evidence>
<proteinExistence type="inferred from homology"/>
<dbReference type="UniPathway" id="UPA00242"/>
<dbReference type="GO" id="GO:0005536">
    <property type="term" value="F:D-glucose binding"/>
    <property type="evidence" value="ECO:0007669"/>
    <property type="project" value="InterPro"/>
</dbReference>
<evidence type="ECO:0000259" key="8">
    <source>
        <dbReference type="Pfam" id="PF00349"/>
    </source>
</evidence>
<dbReference type="Gene3D" id="3.30.420.40">
    <property type="match status" value="1"/>
</dbReference>
<dbReference type="PROSITE" id="PS51748">
    <property type="entry name" value="HEXOKINASE_2"/>
    <property type="match status" value="1"/>
</dbReference>
<dbReference type="GO" id="GO:0006006">
    <property type="term" value="P:glucose metabolic process"/>
    <property type="evidence" value="ECO:0007669"/>
    <property type="project" value="TreeGrafter"/>
</dbReference>
<feature type="domain" description="Hexokinase N-terminal" evidence="8">
    <location>
        <begin position="6"/>
        <end position="113"/>
    </location>
</feature>
<protein>
    <recommendedName>
        <fullName evidence="7">Phosphotransferase</fullName>
        <ecNumber evidence="7">2.7.1.-</ecNumber>
    </recommendedName>
</protein>
<dbReference type="EMBL" id="CAJPVJ010019158">
    <property type="protein sequence ID" value="CAG2177216.1"/>
    <property type="molecule type" value="Genomic_DNA"/>
</dbReference>
<dbReference type="GO" id="GO:0005739">
    <property type="term" value="C:mitochondrion"/>
    <property type="evidence" value="ECO:0007669"/>
    <property type="project" value="TreeGrafter"/>
</dbReference>
<evidence type="ECO:0000313" key="10">
    <source>
        <dbReference type="Proteomes" id="UP000728032"/>
    </source>
</evidence>
<keyword evidence="7" id="KW-0808">Transferase</keyword>
<dbReference type="PANTHER" id="PTHR19443">
    <property type="entry name" value="HEXOKINASE"/>
    <property type="match status" value="1"/>
</dbReference>
<evidence type="ECO:0000313" key="9">
    <source>
        <dbReference type="EMBL" id="CAD7660078.1"/>
    </source>
</evidence>
<reference evidence="9" key="1">
    <citation type="submission" date="2020-11" db="EMBL/GenBank/DDBJ databases">
        <authorList>
            <person name="Tran Van P."/>
        </authorList>
    </citation>
    <scope>NUCLEOTIDE SEQUENCE</scope>
</reference>
<dbReference type="OrthoDB" id="6492395at2759"/>
<comment type="catalytic activity">
    <reaction evidence="6">
        <text>D-glucose + ATP = D-glucose 6-phosphate + ADP + H(+)</text>
        <dbReference type="Rhea" id="RHEA:17825"/>
        <dbReference type="ChEBI" id="CHEBI:4167"/>
        <dbReference type="ChEBI" id="CHEBI:15378"/>
        <dbReference type="ChEBI" id="CHEBI:30616"/>
        <dbReference type="ChEBI" id="CHEBI:61548"/>
        <dbReference type="ChEBI" id="CHEBI:456216"/>
        <dbReference type="EC" id="2.7.1.1"/>
    </reaction>
    <physiologicalReaction direction="left-to-right" evidence="6">
        <dbReference type="Rhea" id="RHEA:17826"/>
    </physiologicalReaction>
</comment>
<keyword evidence="10" id="KW-1185">Reference proteome</keyword>
<dbReference type="Pfam" id="PF00349">
    <property type="entry name" value="Hexokinase_1"/>
    <property type="match status" value="1"/>
</dbReference>
<keyword evidence="7" id="KW-0418">Kinase</keyword>
<evidence type="ECO:0000256" key="3">
    <source>
        <dbReference type="ARBA" id="ARBA00023152"/>
    </source>
</evidence>
<dbReference type="Gene3D" id="3.40.367.20">
    <property type="match status" value="1"/>
</dbReference>
<evidence type="ECO:0000256" key="2">
    <source>
        <dbReference type="ARBA" id="ARBA00005028"/>
    </source>
</evidence>
<comment type="pathway">
    <text evidence="1">Carbohydrate degradation; glycolysis; D-glyceraldehyde 3-phosphate and glycerone phosphate from D-glucose: step 1/4.</text>
</comment>
<dbReference type="InterPro" id="IPR043129">
    <property type="entry name" value="ATPase_NBD"/>
</dbReference>
<keyword evidence="3 7" id="KW-0324">Glycolysis</keyword>
<evidence type="ECO:0000256" key="6">
    <source>
        <dbReference type="ARBA" id="ARBA00048160"/>
    </source>
</evidence>
<comment type="pathway">
    <text evidence="2">Carbohydrate metabolism; hexose metabolism.</text>
</comment>
<comment type="catalytic activity">
    <reaction evidence="4">
        <text>a D-hexose + ATP = a D-hexose 6-phosphate + ADP + H(+)</text>
        <dbReference type="Rhea" id="RHEA:22740"/>
        <dbReference type="ChEBI" id="CHEBI:4194"/>
        <dbReference type="ChEBI" id="CHEBI:15378"/>
        <dbReference type="ChEBI" id="CHEBI:30616"/>
        <dbReference type="ChEBI" id="CHEBI:229467"/>
        <dbReference type="ChEBI" id="CHEBI:456216"/>
        <dbReference type="EC" id="2.7.1.1"/>
    </reaction>
    <physiologicalReaction direction="left-to-right" evidence="4">
        <dbReference type="Rhea" id="RHEA:22741"/>
    </physiologicalReaction>
</comment>
<name>A0A7R9QVL6_9ACAR</name>
<comment type="catalytic activity">
    <reaction evidence="5">
        <text>D-fructose + ATP = D-fructose 6-phosphate + ADP + H(+)</text>
        <dbReference type="Rhea" id="RHEA:16125"/>
        <dbReference type="ChEBI" id="CHEBI:15378"/>
        <dbReference type="ChEBI" id="CHEBI:30616"/>
        <dbReference type="ChEBI" id="CHEBI:37721"/>
        <dbReference type="ChEBI" id="CHEBI:61527"/>
        <dbReference type="ChEBI" id="CHEBI:456216"/>
        <dbReference type="EC" id="2.7.1.1"/>
    </reaction>
    <physiologicalReaction direction="left-to-right" evidence="5">
        <dbReference type="Rhea" id="RHEA:16126"/>
    </physiologicalReaction>
</comment>
<evidence type="ECO:0000256" key="1">
    <source>
        <dbReference type="ARBA" id="ARBA00004888"/>
    </source>
</evidence>
<organism evidence="9">
    <name type="scientific">Oppiella nova</name>
    <dbReference type="NCBI Taxonomy" id="334625"/>
    <lineage>
        <taxon>Eukaryota</taxon>
        <taxon>Metazoa</taxon>
        <taxon>Ecdysozoa</taxon>
        <taxon>Arthropoda</taxon>
        <taxon>Chelicerata</taxon>
        <taxon>Arachnida</taxon>
        <taxon>Acari</taxon>
        <taxon>Acariformes</taxon>
        <taxon>Sarcoptiformes</taxon>
        <taxon>Oribatida</taxon>
        <taxon>Brachypylina</taxon>
        <taxon>Oppioidea</taxon>
        <taxon>Oppiidae</taxon>
        <taxon>Oppiella</taxon>
    </lineage>
</organism>
<accession>A0A7R9QVL6</accession>
<dbReference type="GO" id="GO:0005524">
    <property type="term" value="F:ATP binding"/>
    <property type="evidence" value="ECO:0007669"/>
    <property type="project" value="UniProtKB-UniRule"/>
</dbReference>
<dbReference type="SUPFAM" id="SSF53067">
    <property type="entry name" value="Actin-like ATPase domain"/>
    <property type="match status" value="1"/>
</dbReference>
<dbReference type="GO" id="GO:0005829">
    <property type="term" value="C:cytosol"/>
    <property type="evidence" value="ECO:0007669"/>
    <property type="project" value="TreeGrafter"/>
</dbReference>
<dbReference type="Proteomes" id="UP000728032">
    <property type="component" value="Unassembled WGS sequence"/>
</dbReference>
<evidence type="ECO:0000256" key="5">
    <source>
        <dbReference type="ARBA" id="ARBA00047905"/>
    </source>
</evidence>
<dbReference type="GO" id="GO:0001678">
    <property type="term" value="P:intracellular glucose homeostasis"/>
    <property type="evidence" value="ECO:0007669"/>
    <property type="project" value="InterPro"/>
</dbReference>
<evidence type="ECO:0000256" key="4">
    <source>
        <dbReference type="ARBA" id="ARBA00044613"/>
    </source>
</evidence>
<dbReference type="InterPro" id="IPR001312">
    <property type="entry name" value="Hexokinase"/>
</dbReference>